<feature type="region of interest" description="Disordered" evidence="1">
    <location>
        <begin position="25"/>
        <end position="46"/>
    </location>
</feature>
<evidence type="ECO:0000313" key="2">
    <source>
        <dbReference type="EMBL" id="KAF5390653.1"/>
    </source>
</evidence>
<dbReference type="Proteomes" id="UP000518752">
    <property type="component" value="Unassembled WGS sequence"/>
</dbReference>
<accession>A0A8H5ME40</accession>
<organism evidence="2 3">
    <name type="scientific">Collybiopsis confluens</name>
    <dbReference type="NCBI Taxonomy" id="2823264"/>
    <lineage>
        <taxon>Eukaryota</taxon>
        <taxon>Fungi</taxon>
        <taxon>Dikarya</taxon>
        <taxon>Basidiomycota</taxon>
        <taxon>Agaricomycotina</taxon>
        <taxon>Agaricomycetes</taxon>
        <taxon>Agaricomycetidae</taxon>
        <taxon>Agaricales</taxon>
        <taxon>Marasmiineae</taxon>
        <taxon>Omphalotaceae</taxon>
        <taxon>Collybiopsis</taxon>
    </lineage>
</organism>
<sequence>MVANYFSLDASSSISAQAQTAHALSPGALKGQFEQPNNERRPGEKYTIFHSRDLFGTVPEEYEKLVKRGSDLIGVPEDYINGLVEKFERRKLWKK</sequence>
<proteinExistence type="predicted"/>
<name>A0A8H5ME40_9AGAR</name>
<evidence type="ECO:0000313" key="3">
    <source>
        <dbReference type="Proteomes" id="UP000518752"/>
    </source>
</evidence>
<dbReference type="EMBL" id="JAACJN010000014">
    <property type="protein sequence ID" value="KAF5390653.1"/>
    <property type="molecule type" value="Genomic_DNA"/>
</dbReference>
<dbReference type="OrthoDB" id="428577at2759"/>
<reference evidence="2 3" key="1">
    <citation type="journal article" date="2020" name="ISME J.">
        <title>Uncovering the hidden diversity of litter-decomposition mechanisms in mushroom-forming fungi.</title>
        <authorList>
            <person name="Floudas D."/>
            <person name="Bentzer J."/>
            <person name="Ahren D."/>
            <person name="Johansson T."/>
            <person name="Persson P."/>
            <person name="Tunlid A."/>
        </authorList>
    </citation>
    <scope>NUCLEOTIDE SEQUENCE [LARGE SCALE GENOMIC DNA]</scope>
    <source>
        <strain evidence="2 3">CBS 406.79</strain>
    </source>
</reference>
<evidence type="ECO:0000256" key="1">
    <source>
        <dbReference type="SAM" id="MobiDB-lite"/>
    </source>
</evidence>
<gene>
    <name evidence="2" type="ORF">D9757_002715</name>
</gene>
<keyword evidence="3" id="KW-1185">Reference proteome</keyword>
<comment type="caution">
    <text evidence="2">The sequence shown here is derived from an EMBL/GenBank/DDBJ whole genome shotgun (WGS) entry which is preliminary data.</text>
</comment>
<dbReference type="AlphaFoldDB" id="A0A8H5ME40"/>
<protein>
    <submittedName>
        <fullName evidence="2">Uncharacterized protein</fullName>
    </submittedName>
</protein>